<dbReference type="Pfam" id="PF00583">
    <property type="entry name" value="Acetyltransf_1"/>
    <property type="match status" value="1"/>
</dbReference>
<organism evidence="5">
    <name type="scientific">Lepeophtheirus salmonis</name>
    <name type="common">Salmon louse</name>
    <name type="synonym">Caligus salmonis</name>
    <dbReference type="NCBI Taxonomy" id="72036"/>
    <lineage>
        <taxon>Eukaryota</taxon>
        <taxon>Metazoa</taxon>
        <taxon>Ecdysozoa</taxon>
        <taxon>Arthropoda</taxon>
        <taxon>Crustacea</taxon>
        <taxon>Multicrustacea</taxon>
        <taxon>Hexanauplia</taxon>
        <taxon>Copepoda</taxon>
        <taxon>Siphonostomatoida</taxon>
        <taxon>Caligidae</taxon>
        <taxon>Lepeophtheirus</taxon>
    </lineage>
</organism>
<dbReference type="InterPro" id="IPR051016">
    <property type="entry name" value="Diverse_Substrate_AcTransf"/>
</dbReference>
<evidence type="ECO:0000256" key="2">
    <source>
        <dbReference type="ARBA" id="ARBA00022679"/>
    </source>
</evidence>
<keyword evidence="3" id="KW-0012">Acyltransferase</keyword>
<proteinExistence type="evidence at transcript level"/>
<dbReference type="PANTHER" id="PTHR10545:SF29">
    <property type="entry name" value="GH14572P-RELATED"/>
    <property type="match status" value="1"/>
</dbReference>
<feature type="domain" description="N-acetyltransferase" evidence="4">
    <location>
        <begin position="2"/>
        <end position="156"/>
    </location>
</feature>
<gene>
    <name evidence="5" type="primary">SAT2</name>
</gene>
<keyword evidence="2 5" id="KW-0808">Transferase</keyword>
<evidence type="ECO:0000259" key="4">
    <source>
        <dbReference type="PROSITE" id="PS51186"/>
    </source>
</evidence>
<dbReference type="AlphaFoldDB" id="C1BTY6"/>
<protein>
    <submittedName>
        <fullName evidence="5">Diamine acetyltransferase 2</fullName>
    </submittedName>
</protein>
<dbReference type="GO" id="GO:0008080">
    <property type="term" value="F:N-acetyltransferase activity"/>
    <property type="evidence" value="ECO:0007669"/>
    <property type="project" value="UniProtKB-ARBA"/>
</dbReference>
<dbReference type="EMBL" id="BT078065">
    <property type="protein sequence ID" value="ACO12489.1"/>
    <property type="molecule type" value="mRNA"/>
</dbReference>
<dbReference type="CDD" id="cd04301">
    <property type="entry name" value="NAT_SF"/>
    <property type="match status" value="1"/>
</dbReference>
<dbReference type="InterPro" id="IPR000182">
    <property type="entry name" value="GNAT_dom"/>
</dbReference>
<comment type="similarity">
    <text evidence="1">Belongs to the acetyltransferase family.</text>
</comment>
<dbReference type="Gene3D" id="3.40.630.30">
    <property type="match status" value="1"/>
</dbReference>
<evidence type="ECO:0000256" key="1">
    <source>
        <dbReference type="ARBA" id="ARBA00008694"/>
    </source>
</evidence>
<evidence type="ECO:0000256" key="3">
    <source>
        <dbReference type="ARBA" id="ARBA00023315"/>
    </source>
</evidence>
<evidence type="ECO:0000313" key="5">
    <source>
        <dbReference type="EMBL" id="ACO12489.1"/>
    </source>
</evidence>
<dbReference type="OrthoDB" id="7305308at2759"/>
<name>C1BTY6_LEPSM</name>
<accession>C1BTY6</accession>
<reference evidence="5" key="1">
    <citation type="submission" date="2009-06" db="EMBL/GenBank/DDBJ databases">
        <title>Lepeophtheirus salmonis ESTs and full-length cDNAs.</title>
        <authorList>
            <person name="Yasuike M."/>
            <person name="von Schalburg K."/>
            <person name="Cooper G."/>
            <person name="Leong J."/>
            <person name="Jones S.R.M."/>
            <person name="Koop B.F."/>
        </authorList>
    </citation>
    <scope>NUCLEOTIDE SEQUENCE</scope>
    <source>
        <strain evidence="5">Pacific form</strain>
        <tissue evidence="5">Whole</tissue>
    </source>
</reference>
<sequence>MIVVRDAVKEDCQSLLKLIVELVDYHDMLKSFKVTLKMLEENGFGSEATFKCKIAFDDEKPVGHCLYYYGYSSFKGRTVYMEDLYVTKAYRSKGVGKLLWKSVCKTALDMGCCACDFMVENNNTPAIDFYKSKGAFDKSDTEDWNIFQLSQEKMMEFVNTKVKIQQ</sequence>
<dbReference type="PROSITE" id="PS51186">
    <property type="entry name" value="GNAT"/>
    <property type="match status" value="1"/>
</dbReference>
<dbReference type="InterPro" id="IPR016181">
    <property type="entry name" value="Acyl_CoA_acyltransferase"/>
</dbReference>
<dbReference type="PANTHER" id="PTHR10545">
    <property type="entry name" value="DIAMINE N-ACETYLTRANSFERASE"/>
    <property type="match status" value="1"/>
</dbReference>
<dbReference type="SUPFAM" id="SSF55729">
    <property type="entry name" value="Acyl-CoA N-acyltransferases (Nat)"/>
    <property type="match status" value="1"/>
</dbReference>
<dbReference type="FunFam" id="3.40.630.30:FF:000064">
    <property type="entry name" value="GNAT family acetyltransferase"/>
    <property type="match status" value="1"/>
</dbReference>